<evidence type="ECO:0000259" key="1">
    <source>
        <dbReference type="Pfam" id="PF13676"/>
    </source>
</evidence>
<dbReference type="InterPro" id="IPR035897">
    <property type="entry name" value="Toll_tir_struct_dom_sf"/>
</dbReference>
<dbReference type="SUPFAM" id="SSF52200">
    <property type="entry name" value="Toll/Interleukin receptor TIR domain"/>
    <property type="match status" value="1"/>
</dbReference>
<protein>
    <recommendedName>
        <fullName evidence="1">TIR domain-containing protein</fullName>
    </recommendedName>
</protein>
<dbReference type="GO" id="GO:0007165">
    <property type="term" value="P:signal transduction"/>
    <property type="evidence" value="ECO:0007669"/>
    <property type="project" value="InterPro"/>
</dbReference>
<sequence length="265" mass="29394">MATVWLTYAWEDNKQGDVDFTAQELQRYGLTVKLDRWNISAGRRLWEQIEGFISKPEESDGWLLYATQASLQSQSCKEEFAYALDRALRTRGGTYPVIALFPGPIESSLIPSAIKTRLYVSLTDPDWKERVKAAVEGHAPAVNVRDLAPYYAKVHQSTARGAQWVIEVRPRAGTWSPFFAAVPLAEKGGVTPCILRGPRDRVPVGGGVLHMTGEGPSNDGAWWTLFADDEATPTQSYFVYCQQLPSILAFGVNGGQPQYKLTPRA</sequence>
<feature type="domain" description="TIR" evidence="1">
    <location>
        <begin position="4"/>
        <end position="131"/>
    </location>
</feature>
<dbReference type="AlphaFoldDB" id="A0A0F9T9M2"/>
<proteinExistence type="predicted"/>
<organism evidence="2">
    <name type="scientific">marine sediment metagenome</name>
    <dbReference type="NCBI Taxonomy" id="412755"/>
    <lineage>
        <taxon>unclassified sequences</taxon>
        <taxon>metagenomes</taxon>
        <taxon>ecological metagenomes</taxon>
    </lineage>
</organism>
<gene>
    <name evidence="2" type="ORF">LCGC14_0418850</name>
</gene>
<dbReference type="Pfam" id="PF13676">
    <property type="entry name" value="TIR_2"/>
    <property type="match status" value="1"/>
</dbReference>
<name>A0A0F9T9M2_9ZZZZ</name>
<dbReference type="EMBL" id="LAZR01000379">
    <property type="protein sequence ID" value="KKN71657.1"/>
    <property type="molecule type" value="Genomic_DNA"/>
</dbReference>
<dbReference type="InterPro" id="IPR000157">
    <property type="entry name" value="TIR_dom"/>
</dbReference>
<accession>A0A0F9T9M2</accession>
<dbReference type="Gene3D" id="3.40.50.10140">
    <property type="entry name" value="Toll/interleukin-1 receptor homology (TIR) domain"/>
    <property type="match status" value="1"/>
</dbReference>
<comment type="caution">
    <text evidence="2">The sequence shown here is derived from an EMBL/GenBank/DDBJ whole genome shotgun (WGS) entry which is preliminary data.</text>
</comment>
<reference evidence="2" key="1">
    <citation type="journal article" date="2015" name="Nature">
        <title>Complex archaea that bridge the gap between prokaryotes and eukaryotes.</title>
        <authorList>
            <person name="Spang A."/>
            <person name="Saw J.H."/>
            <person name="Jorgensen S.L."/>
            <person name="Zaremba-Niedzwiedzka K."/>
            <person name="Martijn J."/>
            <person name="Lind A.E."/>
            <person name="van Eijk R."/>
            <person name="Schleper C."/>
            <person name="Guy L."/>
            <person name="Ettema T.J."/>
        </authorList>
    </citation>
    <scope>NUCLEOTIDE SEQUENCE</scope>
</reference>
<evidence type="ECO:0000313" key="2">
    <source>
        <dbReference type="EMBL" id="KKN71657.1"/>
    </source>
</evidence>